<dbReference type="SUPFAM" id="SSF52833">
    <property type="entry name" value="Thioredoxin-like"/>
    <property type="match status" value="1"/>
</dbReference>
<dbReference type="InterPro" id="IPR010296">
    <property type="entry name" value="DUF899_thioredox"/>
</dbReference>
<sequence>MRDELSRQRRAIPWEKVDKRYVFEGPDGQQTLADLFEQRSQLIVYHFMFAPEWDEGCKSCSFWADSFNGSVGHLKQRDVSFVAISRAPLTKIEPFKQRMGWSFKWVSSFHNDFNYDYQASFTSEEASSGTAFYNYVKTNPGSLDREGASVFYKDESGAIFHTYSCHARGIDMLNAAYNYLDLVPKGRDEESLEFTQAWVRYHDRYKS</sequence>
<dbReference type="Proteomes" id="UP000654345">
    <property type="component" value="Unassembled WGS sequence"/>
</dbReference>
<evidence type="ECO:0000313" key="1">
    <source>
        <dbReference type="EMBL" id="GHO60066.1"/>
    </source>
</evidence>
<protein>
    <recommendedName>
        <fullName evidence="3">DUF899 domain-containing protein</fullName>
    </recommendedName>
</protein>
<dbReference type="InterPro" id="IPR036249">
    <property type="entry name" value="Thioredoxin-like_sf"/>
</dbReference>
<proteinExistence type="predicted"/>
<evidence type="ECO:0008006" key="3">
    <source>
        <dbReference type="Google" id="ProtNLM"/>
    </source>
</evidence>
<name>A0ABQ3V4G6_9CHLR</name>
<dbReference type="Pfam" id="PF05988">
    <property type="entry name" value="DUF899"/>
    <property type="match status" value="1"/>
</dbReference>
<accession>A0ABQ3V4G6</accession>
<keyword evidence="2" id="KW-1185">Reference proteome</keyword>
<reference evidence="1 2" key="1">
    <citation type="journal article" date="2021" name="Int. J. Syst. Evol. Microbiol.">
        <title>Reticulibacter mediterranei gen. nov., sp. nov., within the new family Reticulibacteraceae fam. nov., and Ktedonospora formicarum gen. nov., sp. nov., Ktedonobacter robiniae sp. nov., Dictyobacter formicarum sp. nov. and Dictyobacter arantiisoli sp. nov., belonging to the class Ktedonobacteria.</title>
        <authorList>
            <person name="Yabe S."/>
            <person name="Zheng Y."/>
            <person name="Wang C.M."/>
            <person name="Sakai Y."/>
            <person name="Abe K."/>
            <person name="Yokota A."/>
            <person name="Donadio S."/>
            <person name="Cavaletti L."/>
            <person name="Monciardini P."/>
        </authorList>
    </citation>
    <scope>NUCLEOTIDE SEQUENCE [LARGE SCALE GENOMIC DNA]</scope>
    <source>
        <strain evidence="1 2">SOSP1-30</strain>
    </source>
</reference>
<gene>
    <name evidence="1" type="ORF">KSB_85410</name>
</gene>
<organism evidence="1 2">
    <name type="scientific">Ktedonobacter robiniae</name>
    <dbReference type="NCBI Taxonomy" id="2778365"/>
    <lineage>
        <taxon>Bacteria</taxon>
        <taxon>Bacillati</taxon>
        <taxon>Chloroflexota</taxon>
        <taxon>Ktedonobacteria</taxon>
        <taxon>Ktedonobacterales</taxon>
        <taxon>Ktedonobacteraceae</taxon>
        <taxon>Ktedonobacter</taxon>
    </lineage>
</organism>
<evidence type="ECO:0000313" key="2">
    <source>
        <dbReference type="Proteomes" id="UP000654345"/>
    </source>
</evidence>
<dbReference type="EMBL" id="BNJG01000004">
    <property type="protein sequence ID" value="GHO60066.1"/>
    <property type="molecule type" value="Genomic_DNA"/>
</dbReference>
<comment type="caution">
    <text evidence="1">The sequence shown here is derived from an EMBL/GenBank/DDBJ whole genome shotgun (WGS) entry which is preliminary data.</text>
</comment>